<dbReference type="AlphaFoldDB" id="A0A6A6KCU3"/>
<organism evidence="2 3">
    <name type="scientific">Hevea brasiliensis</name>
    <name type="common">Para rubber tree</name>
    <name type="synonym">Siphonia brasiliensis</name>
    <dbReference type="NCBI Taxonomy" id="3981"/>
    <lineage>
        <taxon>Eukaryota</taxon>
        <taxon>Viridiplantae</taxon>
        <taxon>Streptophyta</taxon>
        <taxon>Embryophyta</taxon>
        <taxon>Tracheophyta</taxon>
        <taxon>Spermatophyta</taxon>
        <taxon>Magnoliopsida</taxon>
        <taxon>eudicotyledons</taxon>
        <taxon>Gunneridae</taxon>
        <taxon>Pentapetalae</taxon>
        <taxon>rosids</taxon>
        <taxon>fabids</taxon>
        <taxon>Malpighiales</taxon>
        <taxon>Euphorbiaceae</taxon>
        <taxon>Crotonoideae</taxon>
        <taxon>Micrandreae</taxon>
        <taxon>Hevea</taxon>
    </lineage>
</organism>
<sequence>MTNAIKMGEARKLKEQNRQDNKIGQILTNLAKFAVDSTANGALKGVTGYIMLRFELFLNSWPKLMWSIGRDCRPPTSLPLNNCKRPADVKLVEEMQKKVEEMLEDMAKLKQQNETSAKCMEGTKPVKKGPNEGSKKLDVLEPEKKRIFIRSRL</sequence>
<evidence type="ECO:0000313" key="2">
    <source>
        <dbReference type="EMBL" id="KAF2285946.1"/>
    </source>
</evidence>
<protein>
    <submittedName>
        <fullName evidence="2">Uncharacterized protein</fullName>
    </submittedName>
</protein>
<keyword evidence="3" id="KW-1185">Reference proteome</keyword>
<dbReference type="Proteomes" id="UP000467840">
    <property type="component" value="Chromosome 3"/>
</dbReference>
<feature type="region of interest" description="Disordered" evidence="1">
    <location>
        <begin position="113"/>
        <end position="137"/>
    </location>
</feature>
<proteinExistence type="predicted"/>
<name>A0A6A6KCU3_HEVBR</name>
<comment type="caution">
    <text evidence="2">The sequence shown here is derived from an EMBL/GenBank/DDBJ whole genome shotgun (WGS) entry which is preliminary data.</text>
</comment>
<dbReference type="EMBL" id="JAAGAX010000017">
    <property type="protein sequence ID" value="KAF2285946.1"/>
    <property type="molecule type" value="Genomic_DNA"/>
</dbReference>
<reference evidence="2 3" key="1">
    <citation type="journal article" date="2020" name="Mol. Plant">
        <title>The Chromosome-Based Rubber Tree Genome Provides New Insights into Spurge Genome Evolution and Rubber Biosynthesis.</title>
        <authorList>
            <person name="Liu J."/>
            <person name="Shi C."/>
            <person name="Shi C.C."/>
            <person name="Li W."/>
            <person name="Zhang Q.J."/>
            <person name="Zhang Y."/>
            <person name="Li K."/>
            <person name="Lu H.F."/>
            <person name="Shi C."/>
            <person name="Zhu S.T."/>
            <person name="Xiao Z.Y."/>
            <person name="Nan H."/>
            <person name="Yue Y."/>
            <person name="Zhu X.G."/>
            <person name="Wu Y."/>
            <person name="Hong X.N."/>
            <person name="Fan G.Y."/>
            <person name="Tong Y."/>
            <person name="Zhang D."/>
            <person name="Mao C.L."/>
            <person name="Liu Y.L."/>
            <person name="Hao S.J."/>
            <person name="Liu W.Q."/>
            <person name="Lv M.Q."/>
            <person name="Zhang H.B."/>
            <person name="Liu Y."/>
            <person name="Hu-Tang G.R."/>
            <person name="Wang J.P."/>
            <person name="Wang J.H."/>
            <person name="Sun Y.H."/>
            <person name="Ni S.B."/>
            <person name="Chen W.B."/>
            <person name="Zhang X.C."/>
            <person name="Jiao Y.N."/>
            <person name="Eichler E.E."/>
            <person name="Li G.H."/>
            <person name="Liu X."/>
            <person name="Gao L.Z."/>
        </authorList>
    </citation>
    <scope>NUCLEOTIDE SEQUENCE [LARGE SCALE GENOMIC DNA]</scope>
    <source>
        <strain evidence="3">cv. GT1</strain>
        <tissue evidence="2">Leaf</tissue>
    </source>
</reference>
<evidence type="ECO:0000313" key="3">
    <source>
        <dbReference type="Proteomes" id="UP000467840"/>
    </source>
</evidence>
<gene>
    <name evidence="2" type="ORF">GH714_009137</name>
</gene>
<evidence type="ECO:0000256" key="1">
    <source>
        <dbReference type="SAM" id="MobiDB-lite"/>
    </source>
</evidence>
<accession>A0A6A6KCU3</accession>